<protein>
    <submittedName>
        <fullName evidence="2">Methionine--tRNA ligase, cytoplasmic</fullName>
    </submittedName>
</protein>
<dbReference type="PANTHER" id="PTHR45765:SF1">
    <property type="entry name" value="METHIONINE--TRNA LIGASE, CYTOPLASMIC"/>
    <property type="match status" value="1"/>
</dbReference>
<dbReference type="Pfam" id="PF19303">
    <property type="entry name" value="Anticodon_3"/>
    <property type="match status" value="1"/>
</dbReference>
<dbReference type="PANTHER" id="PTHR45765">
    <property type="entry name" value="METHIONINE--TRNA LIGASE"/>
    <property type="match status" value="1"/>
</dbReference>
<reference evidence="2" key="1">
    <citation type="journal article" name="BMC Genomics">
        <title>Long-read sequencing and de novo genome assembly of marine medaka (Oryzias melastigma).</title>
        <authorList>
            <person name="Liang P."/>
            <person name="Saqib H.S.A."/>
            <person name="Ni X."/>
            <person name="Shen Y."/>
        </authorList>
    </citation>
    <scope>NUCLEOTIDE SEQUENCE</scope>
    <source>
        <strain evidence="2">Bigg-433</strain>
    </source>
</reference>
<dbReference type="EMBL" id="WKFB01000019">
    <property type="protein sequence ID" value="KAF6738816.1"/>
    <property type="molecule type" value="Genomic_DNA"/>
</dbReference>
<dbReference type="SUPFAM" id="SSF47323">
    <property type="entry name" value="Anticodon-binding domain of a subclass of class I aminoacyl-tRNA synthetases"/>
    <property type="match status" value="1"/>
</dbReference>
<dbReference type="InterPro" id="IPR009080">
    <property type="entry name" value="tRNAsynth_Ia_anticodon-bd"/>
</dbReference>
<dbReference type="Proteomes" id="UP000646548">
    <property type="component" value="Unassembled WGS sequence"/>
</dbReference>
<evidence type="ECO:0000313" key="2">
    <source>
        <dbReference type="EMBL" id="KAF6738816.1"/>
    </source>
</evidence>
<dbReference type="AlphaFoldDB" id="A0A834FRR3"/>
<proteinExistence type="predicted"/>
<dbReference type="CDD" id="cd07957">
    <property type="entry name" value="Anticodon_Ia_Met"/>
    <property type="match status" value="1"/>
</dbReference>
<evidence type="ECO:0000259" key="1">
    <source>
        <dbReference type="Pfam" id="PF19303"/>
    </source>
</evidence>
<dbReference type="GO" id="GO:0005524">
    <property type="term" value="F:ATP binding"/>
    <property type="evidence" value="ECO:0007669"/>
    <property type="project" value="InterPro"/>
</dbReference>
<organism evidence="2 3">
    <name type="scientific">Oryzias melastigma</name>
    <name type="common">Marine medaka</name>
    <dbReference type="NCBI Taxonomy" id="30732"/>
    <lineage>
        <taxon>Eukaryota</taxon>
        <taxon>Metazoa</taxon>
        <taxon>Chordata</taxon>
        <taxon>Craniata</taxon>
        <taxon>Vertebrata</taxon>
        <taxon>Euteleostomi</taxon>
        <taxon>Actinopterygii</taxon>
        <taxon>Neopterygii</taxon>
        <taxon>Teleostei</taxon>
        <taxon>Neoteleostei</taxon>
        <taxon>Acanthomorphata</taxon>
        <taxon>Ovalentaria</taxon>
        <taxon>Atherinomorphae</taxon>
        <taxon>Beloniformes</taxon>
        <taxon>Adrianichthyidae</taxon>
        <taxon>Oryziinae</taxon>
        <taxon>Oryzias</taxon>
    </lineage>
</organism>
<comment type="caution">
    <text evidence="2">The sequence shown here is derived from an EMBL/GenBank/DDBJ whole genome shotgun (WGS) entry which is preliminary data.</text>
</comment>
<dbReference type="GO" id="GO:0004825">
    <property type="term" value="F:methionine-tRNA ligase activity"/>
    <property type="evidence" value="ECO:0007669"/>
    <property type="project" value="InterPro"/>
</dbReference>
<keyword evidence="2" id="KW-0436">Ligase</keyword>
<dbReference type="InterPro" id="IPR041872">
    <property type="entry name" value="Anticodon_Met"/>
</dbReference>
<dbReference type="FunFam" id="1.10.730.10:FF:000010">
    <property type="entry name" value="methionine--tRNA ligase, cytoplasmic"/>
    <property type="match status" value="1"/>
</dbReference>
<dbReference type="GO" id="GO:0006431">
    <property type="term" value="P:methionyl-tRNA aminoacylation"/>
    <property type="evidence" value="ECO:0007669"/>
    <property type="project" value="TreeGrafter"/>
</dbReference>
<dbReference type="GO" id="GO:0017101">
    <property type="term" value="C:aminoacyl-tRNA synthetase multienzyme complex"/>
    <property type="evidence" value="ECO:0007669"/>
    <property type="project" value="TreeGrafter"/>
</dbReference>
<evidence type="ECO:0000313" key="3">
    <source>
        <dbReference type="Proteomes" id="UP000646548"/>
    </source>
</evidence>
<sequence>MAMKNNSELLNNLGNFINRAGMFVTKFFEGCVPVMELQREDKELLAVVGWELQQYIQLMDKVKIRDALKHILNISRHGNQYIQVNQPWKKIKGDESERQRAGTVTGVAVNIACLLSVMLSPYMPLVSQTIRDQLNCSPVLRLHHVARRRHLCMLPERRPPHRHGQSLIPETGGGTDRSFEEEIWWTAGAIPEHFQHSCCCSCSCH</sequence>
<feature type="domain" description="Methionyl-tRNA synthetase anticodon-binding" evidence="1">
    <location>
        <begin position="39"/>
        <end position="137"/>
    </location>
</feature>
<dbReference type="GO" id="GO:0005829">
    <property type="term" value="C:cytosol"/>
    <property type="evidence" value="ECO:0007669"/>
    <property type="project" value="TreeGrafter"/>
</dbReference>
<accession>A0A834FRR3</accession>
<dbReference type="Gene3D" id="1.10.730.10">
    <property type="entry name" value="Isoleucyl-tRNA Synthetase, Domain 1"/>
    <property type="match status" value="1"/>
</dbReference>
<name>A0A834FRR3_ORYME</name>
<gene>
    <name evidence="2" type="ORF">FQA47_017672</name>
</gene>
<dbReference type="InterPro" id="IPR023458">
    <property type="entry name" value="Met-tRNA_ligase_1"/>
</dbReference>